<gene>
    <name evidence="1" type="ORF">SDC9_198603</name>
</gene>
<proteinExistence type="predicted"/>
<dbReference type="AlphaFoldDB" id="A0A645IUX5"/>
<reference evidence="1" key="1">
    <citation type="submission" date="2019-08" db="EMBL/GenBank/DDBJ databases">
        <authorList>
            <person name="Kucharzyk K."/>
            <person name="Murdoch R.W."/>
            <person name="Higgins S."/>
            <person name="Loffler F."/>
        </authorList>
    </citation>
    <scope>NUCLEOTIDE SEQUENCE</scope>
</reference>
<name>A0A645IUX5_9ZZZZ</name>
<comment type="caution">
    <text evidence="1">The sequence shown here is derived from an EMBL/GenBank/DDBJ whole genome shotgun (WGS) entry which is preliminary data.</text>
</comment>
<organism evidence="1">
    <name type="scientific">bioreactor metagenome</name>
    <dbReference type="NCBI Taxonomy" id="1076179"/>
    <lineage>
        <taxon>unclassified sequences</taxon>
        <taxon>metagenomes</taxon>
        <taxon>ecological metagenomes</taxon>
    </lineage>
</organism>
<sequence length="44" mass="4709">MNVVAAAMLKEFGNEVRLQQRFAAANGYSAVRGIIKAAITLKVS</sequence>
<accession>A0A645IUX5</accession>
<dbReference type="EMBL" id="VSSQ01115603">
    <property type="protein sequence ID" value="MPN50963.1"/>
    <property type="molecule type" value="Genomic_DNA"/>
</dbReference>
<protein>
    <submittedName>
        <fullName evidence="1">Uncharacterized protein</fullName>
    </submittedName>
</protein>
<evidence type="ECO:0000313" key="1">
    <source>
        <dbReference type="EMBL" id="MPN50963.1"/>
    </source>
</evidence>